<dbReference type="PANTHER" id="PTHR30136">
    <property type="entry name" value="HELIX-TURN-HELIX TRANSCRIPTIONAL REGULATOR, ICLR FAMILY"/>
    <property type="match status" value="1"/>
</dbReference>
<evidence type="ECO:0000256" key="2">
    <source>
        <dbReference type="ARBA" id="ARBA00023125"/>
    </source>
</evidence>
<organism evidence="6 7">
    <name type="scientific">Ruegeria spongiae</name>
    <dbReference type="NCBI Taxonomy" id="2942209"/>
    <lineage>
        <taxon>Bacteria</taxon>
        <taxon>Pseudomonadati</taxon>
        <taxon>Pseudomonadota</taxon>
        <taxon>Alphaproteobacteria</taxon>
        <taxon>Rhodobacterales</taxon>
        <taxon>Roseobacteraceae</taxon>
        <taxon>Ruegeria</taxon>
    </lineage>
</organism>
<sequence>MTKQVQGTQSFSRSIELLQHIVDRSEPPSLRDLVEERSLTRPTIYRLLAGLEAEALIVQTADRRYKAGPRLINLARHSLAQTDIRETARDLLETLRDKTGETVHLAIRCGDGLVYIDKIESHETVRMSSTIGTFVPLHSSGVGKAYLSALPVQSFQSLLANMTLEAITPYTTTDPAALEEQIETCRRQGYVFDSQENEAGIACYGAAIVGDRDDPVAAVSVSVPLFRLSKEQKRYTGPLLECVNNISNRLGV</sequence>
<keyword evidence="3" id="KW-0804">Transcription</keyword>
<dbReference type="Gene3D" id="1.10.10.10">
    <property type="entry name" value="Winged helix-like DNA-binding domain superfamily/Winged helix DNA-binding domain"/>
    <property type="match status" value="1"/>
</dbReference>
<reference evidence="6" key="1">
    <citation type="submission" date="2022-05" db="EMBL/GenBank/DDBJ databases">
        <authorList>
            <person name="Park J.-S."/>
        </authorList>
    </citation>
    <scope>NUCLEOTIDE SEQUENCE</scope>
    <source>
        <strain evidence="6">2012CJ41-6</strain>
    </source>
</reference>
<dbReference type="Pfam" id="PF01614">
    <property type="entry name" value="IclR_C"/>
    <property type="match status" value="1"/>
</dbReference>
<feature type="domain" description="HTH iclR-type" evidence="4">
    <location>
        <begin position="8"/>
        <end position="69"/>
    </location>
</feature>
<dbReference type="Gene3D" id="3.30.450.40">
    <property type="match status" value="1"/>
</dbReference>
<dbReference type="PROSITE" id="PS51077">
    <property type="entry name" value="HTH_ICLR"/>
    <property type="match status" value="1"/>
</dbReference>
<dbReference type="RefSeq" id="WP_249712522.1">
    <property type="nucleotide sequence ID" value="NZ_JAMFMB010000032.1"/>
</dbReference>
<evidence type="ECO:0000259" key="4">
    <source>
        <dbReference type="PROSITE" id="PS51077"/>
    </source>
</evidence>
<dbReference type="PROSITE" id="PS51078">
    <property type="entry name" value="ICLR_ED"/>
    <property type="match status" value="1"/>
</dbReference>
<dbReference type="InterPro" id="IPR050707">
    <property type="entry name" value="HTH_MetabolicPath_Reg"/>
</dbReference>
<keyword evidence="7" id="KW-1185">Reference proteome</keyword>
<evidence type="ECO:0000259" key="5">
    <source>
        <dbReference type="PROSITE" id="PS51078"/>
    </source>
</evidence>
<dbReference type="InterPro" id="IPR005471">
    <property type="entry name" value="Tscrpt_reg_IclR_N"/>
</dbReference>
<dbReference type="Proteomes" id="UP001203880">
    <property type="component" value="Unassembled WGS sequence"/>
</dbReference>
<dbReference type="PANTHER" id="PTHR30136:SF24">
    <property type="entry name" value="HTH-TYPE TRANSCRIPTIONAL REPRESSOR ALLR"/>
    <property type="match status" value="1"/>
</dbReference>
<evidence type="ECO:0000313" key="6">
    <source>
        <dbReference type="EMBL" id="MCL6285594.1"/>
    </source>
</evidence>
<dbReference type="Pfam" id="PF09339">
    <property type="entry name" value="HTH_IclR"/>
    <property type="match status" value="1"/>
</dbReference>
<protein>
    <submittedName>
        <fullName evidence="6">IclR family transcriptional regulator</fullName>
    </submittedName>
</protein>
<comment type="caution">
    <text evidence="6">The sequence shown here is derived from an EMBL/GenBank/DDBJ whole genome shotgun (WGS) entry which is preliminary data.</text>
</comment>
<name>A0ABT0Q6T7_9RHOB</name>
<dbReference type="InterPro" id="IPR036388">
    <property type="entry name" value="WH-like_DNA-bd_sf"/>
</dbReference>
<keyword evidence="1" id="KW-0805">Transcription regulation</keyword>
<evidence type="ECO:0000256" key="1">
    <source>
        <dbReference type="ARBA" id="ARBA00023015"/>
    </source>
</evidence>
<proteinExistence type="predicted"/>
<feature type="domain" description="IclR-ED" evidence="5">
    <location>
        <begin position="70"/>
        <end position="252"/>
    </location>
</feature>
<dbReference type="InterPro" id="IPR036390">
    <property type="entry name" value="WH_DNA-bd_sf"/>
</dbReference>
<evidence type="ECO:0000256" key="3">
    <source>
        <dbReference type="ARBA" id="ARBA00023163"/>
    </source>
</evidence>
<accession>A0ABT0Q6T7</accession>
<dbReference type="InterPro" id="IPR029016">
    <property type="entry name" value="GAF-like_dom_sf"/>
</dbReference>
<evidence type="ECO:0000313" key="7">
    <source>
        <dbReference type="Proteomes" id="UP001203880"/>
    </source>
</evidence>
<dbReference type="SUPFAM" id="SSF46785">
    <property type="entry name" value="Winged helix' DNA-binding domain"/>
    <property type="match status" value="1"/>
</dbReference>
<keyword evidence="2" id="KW-0238">DNA-binding</keyword>
<dbReference type="SUPFAM" id="SSF55781">
    <property type="entry name" value="GAF domain-like"/>
    <property type="match status" value="1"/>
</dbReference>
<dbReference type="SMART" id="SM00346">
    <property type="entry name" value="HTH_ICLR"/>
    <property type="match status" value="1"/>
</dbReference>
<dbReference type="InterPro" id="IPR014757">
    <property type="entry name" value="Tscrpt_reg_IclR_C"/>
</dbReference>
<gene>
    <name evidence="6" type="ORF">M3P21_18855</name>
</gene>
<dbReference type="EMBL" id="JAMFMB010000032">
    <property type="protein sequence ID" value="MCL6285594.1"/>
    <property type="molecule type" value="Genomic_DNA"/>
</dbReference>